<dbReference type="PROSITE" id="PS51257">
    <property type="entry name" value="PROKAR_LIPOPROTEIN"/>
    <property type="match status" value="1"/>
</dbReference>
<gene>
    <name evidence="2" type="ORF">AB5S05_19190</name>
</gene>
<feature type="signal peptide" evidence="1">
    <location>
        <begin position="1"/>
        <end position="23"/>
    </location>
</feature>
<accession>A0ABV3YXX4</accession>
<keyword evidence="3" id="KW-1185">Reference proteome</keyword>
<reference evidence="2 3" key="1">
    <citation type="submission" date="2024-07" db="EMBL/GenBank/DDBJ databases">
        <authorList>
            <person name="Li M."/>
        </authorList>
    </citation>
    <scope>NUCLEOTIDE SEQUENCE [LARGE SCALE GENOMIC DNA]</scope>
    <source>
        <strain evidence="2 3">25A3E</strain>
    </source>
</reference>
<dbReference type="Proteomes" id="UP001560296">
    <property type="component" value="Unassembled WGS sequence"/>
</dbReference>
<dbReference type="EMBL" id="JBFTEG010000020">
    <property type="protein sequence ID" value="MEX6504193.1"/>
    <property type="molecule type" value="Genomic_DNA"/>
</dbReference>
<organism evidence="2 3">
    <name type="scientific">Pseudomonas zhanjiangensis</name>
    <dbReference type="NCBI Taxonomy" id="3239015"/>
    <lineage>
        <taxon>Bacteria</taxon>
        <taxon>Pseudomonadati</taxon>
        <taxon>Pseudomonadota</taxon>
        <taxon>Gammaproteobacteria</taxon>
        <taxon>Pseudomonadales</taxon>
        <taxon>Pseudomonadaceae</taxon>
        <taxon>Pseudomonas</taxon>
    </lineage>
</organism>
<evidence type="ECO:0000256" key="1">
    <source>
        <dbReference type="SAM" id="SignalP"/>
    </source>
</evidence>
<evidence type="ECO:0000313" key="2">
    <source>
        <dbReference type="EMBL" id="MEX6504193.1"/>
    </source>
</evidence>
<sequence length="184" mass="20842">MPLRSMLKPVVLALLAASISACSQHPVSPAKSAAAPNNDDWYQVRTDNELYVFDDYQVFRDFLATGKAPYLKDLEQKDKYGQAVILALRAEDQGKPLEQIAAYQFLTVSLVPAFPFYGEIRQDGVIYVFQRYGDMIDTISLREPIFRHTEIGSGPNGERVVYGMIKEESKPLALIEKFQAKYKR</sequence>
<keyword evidence="1" id="KW-0732">Signal</keyword>
<evidence type="ECO:0000313" key="3">
    <source>
        <dbReference type="Proteomes" id="UP001560296"/>
    </source>
</evidence>
<feature type="chain" id="PRO_5046671982" evidence="1">
    <location>
        <begin position="24"/>
        <end position="184"/>
    </location>
</feature>
<comment type="caution">
    <text evidence="2">The sequence shown here is derived from an EMBL/GenBank/DDBJ whole genome shotgun (WGS) entry which is preliminary data.</text>
</comment>
<name>A0ABV3YXX4_9PSED</name>
<dbReference type="RefSeq" id="WP_369289130.1">
    <property type="nucleotide sequence ID" value="NZ_JBFTEG010000020.1"/>
</dbReference>
<proteinExistence type="predicted"/>
<protein>
    <submittedName>
        <fullName evidence="2">Uncharacterized protein</fullName>
    </submittedName>
</protein>